<evidence type="ECO:0000259" key="4">
    <source>
        <dbReference type="Pfam" id="PF00135"/>
    </source>
</evidence>
<protein>
    <recommendedName>
        <fullName evidence="3">Carboxylic ester hydrolase</fullName>
        <ecNumber evidence="3">3.1.1.-</ecNumber>
    </recommendedName>
</protein>
<dbReference type="SUPFAM" id="SSF53474">
    <property type="entry name" value="alpha/beta-Hydrolases"/>
    <property type="match status" value="1"/>
</dbReference>
<dbReference type="Gene3D" id="3.40.50.1820">
    <property type="entry name" value="alpha/beta hydrolase"/>
    <property type="match status" value="1"/>
</dbReference>
<dbReference type="AlphaFoldDB" id="A0A7S1GE85"/>
<dbReference type="InterPro" id="IPR029058">
    <property type="entry name" value="AB_hydrolase_fold"/>
</dbReference>
<proteinExistence type="inferred from homology"/>
<sequence length="552" mass="58221">MSRASMSLSTSALVAALAVATLAGAHASLRGASADGPVVDTADGPLRGAVEGAAHAFRGVPFAAPPVGALRWADPAPVTPWTETRDATQWTKGCPQICDMPPGTCPDQWAEDCLYLNVFRPANAAAGAKLPVMFWIPGGRYLQGAAGMPLYDGSTLATEQNIIVVTTDYRLGALGFAVVGGKGSWGIRDQIAALKWVQTNIAAFGGDPAAVTIAGQSAGGCSVGTLLVTPLAKGLFSRAIMESNPMSLRLKEGGEDSTTADKLATGMGCKDGNDLDCLRAVDVNKLMQAAGDAQGHFFLSHPLDMFLPWSPYVGGDVLPDQPITLIKNNRGVNAVPLMLGNMKNDAWMFVYSALGSKLTQVEYRALITYIFGLSRESKLEDLYTTGSIFKRNDTRPALSLLGTDYIFRCPNRLVADTWRAQFPSMPAYVYQFNHAPSSGNTWGANFSFCAGVACHGSEIPFLFASFDAFPGATSTPAEDALGKTLRAYWGSFIRGEAPSAPGAAAWPQWTGTPGSADGGSTMLLDVAGKAGVTTALHSQACDWWDEQGYTFG</sequence>
<dbReference type="InterPro" id="IPR000997">
    <property type="entry name" value="Cholinesterase"/>
</dbReference>
<evidence type="ECO:0000256" key="3">
    <source>
        <dbReference type="RuleBase" id="RU361235"/>
    </source>
</evidence>
<feature type="chain" id="PRO_5031609894" description="Carboxylic ester hydrolase" evidence="3">
    <location>
        <begin position="28"/>
        <end position="552"/>
    </location>
</feature>
<gene>
    <name evidence="5" type="ORF">BSP0115_LOCUS18405</name>
</gene>
<evidence type="ECO:0000256" key="2">
    <source>
        <dbReference type="ARBA" id="ARBA00022801"/>
    </source>
</evidence>
<dbReference type="InterPro" id="IPR019826">
    <property type="entry name" value="Carboxylesterase_B_AS"/>
</dbReference>
<feature type="signal peptide" evidence="3">
    <location>
        <begin position="1"/>
        <end position="27"/>
    </location>
</feature>
<dbReference type="PROSITE" id="PS00941">
    <property type="entry name" value="CARBOXYLESTERASE_B_2"/>
    <property type="match status" value="1"/>
</dbReference>
<comment type="similarity">
    <text evidence="1 3">Belongs to the type-B carboxylesterase/lipase family.</text>
</comment>
<dbReference type="GO" id="GO:0004104">
    <property type="term" value="F:cholinesterase activity"/>
    <property type="evidence" value="ECO:0007669"/>
    <property type="project" value="InterPro"/>
</dbReference>
<dbReference type="PRINTS" id="PR00878">
    <property type="entry name" value="CHOLNESTRASE"/>
</dbReference>
<organism evidence="5">
    <name type="scientific">Bicosoecida sp. CB-2014</name>
    <dbReference type="NCBI Taxonomy" id="1486930"/>
    <lineage>
        <taxon>Eukaryota</taxon>
        <taxon>Sar</taxon>
        <taxon>Stramenopiles</taxon>
        <taxon>Bigyra</taxon>
        <taxon>Opalozoa</taxon>
        <taxon>Bicosoecida</taxon>
    </lineage>
</organism>
<reference evidence="5" key="1">
    <citation type="submission" date="2021-01" db="EMBL/GenBank/DDBJ databases">
        <authorList>
            <person name="Corre E."/>
            <person name="Pelletier E."/>
            <person name="Niang G."/>
            <person name="Scheremetjew M."/>
            <person name="Finn R."/>
            <person name="Kale V."/>
            <person name="Holt S."/>
            <person name="Cochrane G."/>
            <person name="Meng A."/>
            <person name="Brown T."/>
            <person name="Cohen L."/>
        </authorList>
    </citation>
    <scope>NUCLEOTIDE SEQUENCE</scope>
    <source>
        <strain evidence="5">Ms1</strain>
    </source>
</reference>
<dbReference type="PANTHER" id="PTHR45570:SF2">
    <property type="entry name" value="ACETYLCHOLINESTERASE 1-LIKE"/>
    <property type="match status" value="1"/>
</dbReference>
<dbReference type="InterPro" id="IPR019819">
    <property type="entry name" value="Carboxylesterase_B_CS"/>
</dbReference>
<dbReference type="PANTHER" id="PTHR45570">
    <property type="entry name" value="CARBOXYLIC ESTER HYDROLASE"/>
    <property type="match status" value="1"/>
</dbReference>
<dbReference type="Pfam" id="PF00135">
    <property type="entry name" value="COesterase"/>
    <property type="match status" value="1"/>
</dbReference>
<dbReference type="EC" id="3.1.1.-" evidence="3"/>
<dbReference type="EMBL" id="HBFS01027479">
    <property type="protein sequence ID" value="CAD8925141.1"/>
    <property type="molecule type" value="Transcribed_RNA"/>
</dbReference>
<keyword evidence="2 3" id="KW-0378">Hydrolase</keyword>
<accession>A0A7S1GE85</accession>
<keyword evidence="3" id="KW-0732">Signal</keyword>
<name>A0A7S1GE85_9STRA</name>
<dbReference type="PROSITE" id="PS00122">
    <property type="entry name" value="CARBOXYLESTERASE_B_1"/>
    <property type="match status" value="1"/>
</dbReference>
<dbReference type="InterPro" id="IPR002018">
    <property type="entry name" value="CarbesteraseB"/>
</dbReference>
<evidence type="ECO:0000313" key="5">
    <source>
        <dbReference type="EMBL" id="CAD8925141.1"/>
    </source>
</evidence>
<evidence type="ECO:0000256" key="1">
    <source>
        <dbReference type="ARBA" id="ARBA00005964"/>
    </source>
</evidence>
<feature type="domain" description="Carboxylesterase type B" evidence="4">
    <location>
        <begin position="36"/>
        <end position="512"/>
    </location>
</feature>